<keyword evidence="2" id="KW-0378">Hydrolase</keyword>
<evidence type="ECO:0000259" key="1">
    <source>
        <dbReference type="Pfam" id="PF02836"/>
    </source>
</evidence>
<feature type="domain" description="Glycoside hydrolase family 2 catalytic" evidence="1">
    <location>
        <begin position="50"/>
        <end position="219"/>
    </location>
</feature>
<evidence type="ECO:0000313" key="2">
    <source>
        <dbReference type="EMBL" id="GAA4268388.1"/>
    </source>
</evidence>
<comment type="caution">
    <text evidence="2">The sequence shown here is derived from an EMBL/GenBank/DDBJ whole genome shotgun (WGS) entry which is preliminary data.</text>
</comment>
<dbReference type="PANTHER" id="PTHR42732:SF1">
    <property type="entry name" value="BETA-MANNOSIDASE"/>
    <property type="match status" value="1"/>
</dbReference>
<dbReference type="PANTHER" id="PTHR42732">
    <property type="entry name" value="BETA-GALACTOSIDASE"/>
    <property type="match status" value="1"/>
</dbReference>
<dbReference type="SUPFAM" id="SSF51445">
    <property type="entry name" value="(Trans)glycosidases"/>
    <property type="match status" value="1"/>
</dbReference>
<organism evidence="2 3">
    <name type="scientific">Hyunsoonleella aestuarii</name>
    <dbReference type="NCBI Taxonomy" id="912802"/>
    <lineage>
        <taxon>Bacteria</taxon>
        <taxon>Pseudomonadati</taxon>
        <taxon>Bacteroidota</taxon>
        <taxon>Flavobacteriia</taxon>
        <taxon>Flavobacteriales</taxon>
        <taxon>Flavobacteriaceae</taxon>
    </lineage>
</organism>
<keyword evidence="3" id="KW-1185">Reference proteome</keyword>
<dbReference type="Pfam" id="PF02836">
    <property type="entry name" value="Glyco_hydro_2_C"/>
    <property type="match status" value="1"/>
</dbReference>
<gene>
    <name evidence="2" type="ORF">GCM10022257_04890</name>
</gene>
<dbReference type="Gene3D" id="3.20.20.80">
    <property type="entry name" value="Glycosidases"/>
    <property type="match status" value="1"/>
</dbReference>
<dbReference type="GO" id="GO:0016787">
    <property type="term" value="F:hydrolase activity"/>
    <property type="evidence" value="ECO:0007669"/>
    <property type="project" value="UniProtKB-KW"/>
</dbReference>
<dbReference type="InterPro" id="IPR051913">
    <property type="entry name" value="GH2_Domain-Containing"/>
</dbReference>
<proteinExistence type="predicted"/>
<reference evidence="3" key="1">
    <citation type="journal article" date="2019" name="Int. J. Syst. Evol. Microbiol.">
        <title>The Global Catalogue of Microorganisms (GCM) 10K type strain sequencing project: providing services to taxonomists for standard genome sequencing and annotation.</title>
        <authorList>
            <consortium name="The Broad Institute Genomics Platform"/>
            <consortium name="The Broad Institute Genome Sequencing Center for Infectious Disease"/>
            <person name="Wu L."/>
            <person name="Ma J."/>
        </authorList>
    </citation>
    <scope>NUCLEOTIDE SEQUENCE [LARGE SCALE GENOMIC DNA]</scope>
    <source>
        <strain evidence="3">JCM 17452</strain>
    </source>
</reference>
<dbReference type="Proteomes" id="UP001500027">
    <property type="component" value="Unassembled WGS sequence"/>
</dbReference>
<evidence type="ECO:0000313" key="3">
    <source>
        <dbReference type="Proteomes" id="UP001500027"/>
    </source>
</evidence>
<sequence length="419" mass="47366">MLFSCNGNDKKESSSNITKSEIRLTDQGYRIFLNGEPFYIKGAGVDKGNIDALAQHGGNAIRTWSTNNGKEVLDKAHKLGLKVMMGVWVGLERHGFDYNDKEAVKKQLESIKNRVIALKDHPALITWGIGNEMNHSSKNPKVWDAVNEISKMIHEVDPYHLTTSPLAGINKELVDLVNERASDLDFLSLQLYGPMDVLPQIIKESTYKGPLLVTEWGATGYWEVPKTEWGAPLENNSSKKADLYLSRYQNSIISQSQQIMGSFVFLWGQKQERTPTWFGMFMPNGNQTESVDVIHYAWNGEWPINRAPRLYDFTLEEQRAIDNIKLKAGNTYSSEVKVKDFDNDELVYRWEIMRESESNKSGGDAEYIPDVIGGLFPNNSSSTTSFVAPLKQGAYRLFIYVEDGNNHTAHANIPFLVEE</sequence>
<protein>
    <submittedName>
        <fullName evidence="2">Glycoside hydrolase family 2 TIM barrel-domain containing protein</fullName>
    </submittedName>
</protein>
<dbReference type="InterPro" id="IPR006103">
    <property type="entry name" value="Glyco_hydro_2_cat"/>
</dbReference>
<dbReference type="InterPro" id="IPR017853">
    <property type="entry name" value="GH"/>
</dbReference>
<name>A0ABP8E805_9FLAO</name>
<dbReference type="EMBL" id="BAABAV010000001">
    <property type="protein sequence ID" value="GAA4268388.1"/>
    <property type="molecule type" value="Genomic_DNA"/>
</dbReference>
<accession>A0ABP8E805</accession>